<protein>
    <submittedName>
        <fullName evidence="1">Transcriptional regulator</fullName>
    </submittedName>
</protein>
<dbReference type="Gene3D" id="1.20.1260.10">
    <property type="match status" value="2"/>
</dbReference>
<reference evidence="1 2" key="1">
    <citation type="submission" date="2017-10" db="EMBL/GenBank/DDBJ databases">
        <title>Bacillus sp. nov., a halophilic bacterium isolated from a Keqin Lake.</title>
        <authorList>
            <person name="Wang H."/>
        </authorList>
    </citation>
    <scope>NUCLEOTIDE SEQUENCE [LARGE SCALE GENOMIC DNA]</scope>
    <source>
        <strain evidence="1 2">KCTC 13187</strain>
    </source>
</reference>
<comment type="caution">
    <text evidence="1">The sequence shown here is derived from an EMBL/GenBank/DDBJ whole genome shotgun (WGS) entry which is preliminary data.</text>
</comment>
<dbReference type="InterPro" id="IPR012347">
    <property type="entry name" value="Ferritin-like"/>
</dbReference>
<accession>A0A3A9KA81</accession>
<dbReference type="AlphaFoldDB" id="A0A3A9KA81"/>
<dbReference type="Proteomes" id="UP000281498">
    <property type="component" value="Unassembled WGS sequence"/>
</dbReference>
<dbReference type="EMBL" id="PDOE01000003">
    <property type="protein sequence ID" value="RKL67351.1"/>
    <property type="molecule type" value="Genomic_DNA"/>
</dbReference>
<proteinExistence type="predicted"/>
<sequence length="342" mass="38979">MDNISNEPKETPHHTKLTAPEISNLWTQYQNDSMAICIYKHMIKFVEDESILIILKSAIKIAEGHITVIEKFLKEEKFPIPQGFNEVDLNLAAPRLFSDTICLTYTYIMSVNGLAGYAAAITTNIRRDIRDYYTQCQNQTMELFNKSLDLLLEKGIVSRPPIISPPTSIEFIEKKAFIKGFLGSERPLSCIEISHIFWDLKKIQLSRAVSMAFAQVAQADKVKKFLWRGSEMYKKHIEIFESILAMEDLPTAKSDDAEITNSITSPFSDRLMMFHKLLFGSTTIGFYGTAIGTCQRGDLSIHYSRLLSEMGLYSADGLKIMIENKWIEQPPLTEDRKKLAKQ</sequence>
<keyword evidence="2" id="KW-1185">Reference proteome</keyword>
<dbReference type="OrthoDB" id="1675670at2"/>
<evidence type="ECO:0000313" key="1">
    <source>
        <dbReference type="EMBL" id="RKL67351.1"/>
    </source>
</evidence>
<dbReference type="RefSeq" id="WP_110935485.1">
    <property type="nucleotide sequence ID" value="NZ_KZ614146.1"/>
</dbReference>
<name>A0A3A9KA81_9BACI</name>
<dbReference type="InterPro" id="IPR021617">
    <property type="entry name" value="DUF3231"/>
</dbReference>
<dbReference type="Pfam" id="PF11553">
    <property type="entry name" value="DUF3231"/>
    <property type="match status" value="2"/>
</dbReference>
<organism evidence="1 2">
    <name type="scientific">Salipaludibacillus neizhouensis</name>
    <dbReference type="NCBI Taxonomy" id="885475"/>
    <lineage>
        <taxon>Bacteria</taxon>
        <taxon>Bacillati</taxon>
        <taxon>Bacillota</taxon>
        <taxon>Bacilli</taxon>
        <taxon>Bacillales</taxon>
        <taxon>Bacillaceae</taxon>
    </lineage>
</organism>
<gene>
    <name evidence="1" type="ORF">CR203_08245</name>
</gene>
<evidence type="ECO:0000313" key="2">
    <source>
        <dbReference type="Proteomes" id="UP000281498"/>
    </source>
</evidence>